<sequence>MPSPVPARPRLGTLPPWHNRLHSYPAARYLISRRQAVLRYANSAVWLGRCPWASLERPSPLVRESHRSREPWCPNPPVLTVPTLDLVSEMSGFRDSLAPAGLCGGA</sequence>
<organism evidence="1 2">
    <name type="scientific">Portunus trituberculatus</name>
    <name type="common">Swimming crab</name>
    <name type="synonym">Neptunus trituberculatus</name>
    <dbReference type="NCBI Taxonomy" id="210409"/>
    <lineage>
        <taxon>Eukaryota</taxon>
        <taxon>Metazoa</taxon>
        <taxon>Ecdysozoa</taxon>
        <taxon>Arthropoda</taxon>
        <taxon>Crustacea</taxon>
        <taxon>Multicrustacea</taxon>
        <taxon>Malacostraca</taxon>
        <taxon>Eumalacostraca</taxon>
        <taxon>Eucarida</taxon>
        <taxon>Decapoda</taxon>
        <taxon>Pleocyemata</taxon>
        <taxon>Brachyura</taxon>
        <taxon>Eubrachyura</taxon>
        <taxon>Portunoidea</taxon>
        <taxon>Portunidae</taxon>
        <taxon>Portuninae</taxon>
        <taxon>Portunus</taxon>
    </lineage>
</organism>
<reference evidence="1 2" key="1">
    <citation type="submission" date="2019-05" db="EMBL/GenBank/DDBJ databases">
        <title>Another draft genome of Portunus trituberculatus and its Hox gene families provides insights of decapod evolution.</title>
        <authorList>
            <person name="Jeong J.-H."/>
            <person name="Song I."/>
            <person name="Kim S."/>
            <person name="Choi T."/>
            <person name="Kim D."/>
            <person name="Ryu S."/>
            <person name="Kim W."/>
        </authorList>
    </citation>
    <scope>NUCLEOTIDE SEQUENCE [LARGE SCALE GENOMIC DNA]</scope>
    <source>
        <tissue evidence="1">Muscle</tissue>
    </source>
</reference>
<gene>
    <name evidence="1" type="ORF">E2C01_084001</name>
</gene>
<evidence type="ECO:0000313" key="1">
    <source>
        <dbReference type="EMBL" id="MPC89072.1"/>
    </source>
</evidence>
<proteinExistence type="predicted"/>
<comment type="caution">
    <text evidence="1">The sequence shown here is derived from an EMBL/GenBank/DDBJ whole genome shotgun (WGS) entry which is preliminary data.</text>
</comment>
<evidence type="ECO:0000313" key="2">
    <source>
        <dbReference type="Proteomes" id="UP000324222"/>
    </source>
</evidence>
<keyword evidence="2" id="KW-1185">Reference proteome</keyword>
<protein>
    <submittedName>
        <fullName evidence="1">Uncharacterized protein</fullName>
    </submittedName>
</protein>
<accession>A0A5B7IYR8</accession>
<dbReference type="Proteomes" id="UP000324222">
    <property type="component" value="Unassembled WGS sequence"/>
</dbReference>
<name>A0A5B7IYR8_PORTR</name>
<dbReference type="EMBL" id="VSRR010079808">
    <property type="protein sequence ID" value="MPC89072.1"/>
    <property type="molecule type" value="Genomic_DNA"/>
</dbReference>
<dbReference type="AlphaFoldDB" id="A0A5B7IYR8"/>